<gene>
    <name evidence="1" type="ORF">L323_12690</name>
</gene>
<organism evidence="1 2">
    <name type="scientific">Ruminiclostridium papyrosolvens C7</name>
    <dbReference type="NCBI Taxonomy" id="1330534"/>
    <lineage>
        <taxon>Bacteria</taxon>
        <taxon>Bacillati</taxon>
        <taxon>Bacillota</taxon>
        <taxon>Clostridia</taxon>
        <taxon>Eubacteriales</taxon>
        <taxon>Oscillospiraceae</taxon>
        <taxon>Ruminiclostridium</taxon>
    </lineage>
</organism>
<evidence type="ECO:0000313" key="2">
    <source>
        <dbReference type="Proteomes" id="UP000016860"/>
    </source>
</evidence>
<comment type="caution">
    <text evidence="1">The sequence shown here is derived from an EMBL/GenBank/DDBJ whole genome shotgun (WGS) entry which is preliminary data.</text>
</comment>
<reference evidence="1 2" key="1">
    <citation type="journal article" date="2013" name="Genome Announc.">
        <title>Draft Genome Sequence of the Cellulolytic Bacterium Clostridium papyrosolvens C7 (ATCC 700395).</title>
        <authorList>
            <person name="Zepeda V."/>
            <person name="Dassa B."/>
            <person name="Borovok I."/>
            <person name="Lamed R."/>
            <person name="Bayer E.A."/>
            <person name="Cate J.H."/>
        </authorList>
    </citation>
    <scope>NUCLEOTIDE SEQUENCE [LARGE SCALE GENOMIC DNA]</scope>
    <source>
        <strain evidence="1 2">C7</strain>
    </source>
</reference>
<accession>U4R135</accession>
<protein>
    <submittedName>
        <fullName evidence="1">Uncharacterized protein</fullName>
    </submittedName>
</protein>
<dbReference type="EMBL" id="ATAY01000063">
    <property type="protein sequence ID" value="EPR10483.1"/>
    <property type="molecule type" value="Genomic_DNA"/>
</dbReference>
<dbReference type="Proteomes" id="UP000016860">
    <property type="component" value="Unassembled WGS sequence"/>
</dbReference>
<evidence type="ECO:0000313" key="1">
    <source>
        <dbReference type="EMBL" id="EPR10483.1"/>
    </source>
</evidence>
<sequence>MKKNRAKISLELQRYFRGWWLWVIFREPPNNARRCPMAFNPVIYLNLLEISVLSFKSSIY</sequence>
<dbReference type="STRING" id="1330534.L323_12690"/>
<proteinExistence type="predicted"/>
<name>U4R135_9FIRM</name>
<dbReference type="AlphaFoldDB" id="U4R135"/>